<comment type="caution">
    <text evidence="10">The sequence shown here is derived from an EMBL/GenBank/DDBJ whole genome shotgun (WGS) entry which is preliminary data.</text>
</comment>
<dbReference type="RefSeq" id="WP_378518990.1">
    <property type="nucleotide sequence ID" value="NZ_CBCSDI010000056.1"/>
</dbReference>
<dbReference type="EC" id="2.7.1.-" evidence="10"/>
<accession>A0ABV6E2L4</accession>
<dbReference type="PANTHER" id="PTHR10196">
    <property type="entry name" value="SUGAR KINASE"/>
    <property type="match status" value="1"/>
</dbReference>
<feature type="domain" description="Carbohydrate kinase FGGY C-terminal" evidence="9">
    <location>
        <begin position="255"/>
        <end position="450"/>
    </location>
</feature>
<dbReference type="InterPro" id="IPR018485">
    <property type="entry name" value="FGGY_C"/>
</dbReference>
<evidence type="ECO:0000256" key="6">
    <source>
        <dbReference type="ARBA" id="ARBA00023157"/>
    </source>
</evidence>
<gene>
    <name evidence="10" type="ORF">ACFFJG_12150</name>
</gene>
<organism evidence="10 11">
    <name type="scientific">Nocardioides zeicaulis</name>
    <dbReference type="NCBI Taxonomy" id="1776857"/>
    <lineage>
        <taxon>Bacteria</taxon>
        <taxon>Bacillati</taxon>
        <taxon>Actinomycetota</taxon>
        <taxon>Actinomycetes</taxon>
        <taxon>Propionibacteriales</taxon>
        <taxon>Nocardioidaceae</taxon>
        <taxon>Nocardioides</taxon>
    </lineage>
</organism>
<evidence type="ECO:0000259" key="9">
    <source>
        <dbReference type="Pfam" id="PF02782"/>
    </source>
</evidence>
<keyword evidence="7" id="KW-0684">Rhamnose metabolism</keyword>
<evidence type="ECO:0000256" key="7">
    <source>
        <dbReference type="ARBA" id="ARBA00023308"/>
    </source>
</evidence>
<keyword evidence="5" id="KW-0067">ATP-binding</keyword>
<keyword evidence="11" id="KW-1185">Reference proteome</keyword>
<dbReference type="Pfam" id="PF00370">
    <property type="entry name" value="FGGY_N"/>
    <property type="match status" value="1"/>
</dbReference>
<evidence type="ECO:0000256" key="1">
    <source>
        <dbReference type="ARBA" id="ARBA00009156"/>
    </source>
</evidence>
<keyword evidence="6" id="KW-1015">Disulfide bond</keyword>
<evidence type="ECO:0000256" key="3">
    <source>
        <dbReference type="ARBA" id="ARBA00022741"/>
    </source>
</evidence>
<keyword evidence="2 10" id="KW-0808">Transferase</keyword>
<dbReference type="InterPro" id="IPR013449">
    <property type="entry name" value="Rhamnulokinase"/>
</dbReference>
<dbReference type="Proteomes" id="UP001589698">
    <property type="component" value="Unassembled WGS sequence"/>
</dbReference>
<dbReference type="SUPFAM" id="SSF53067">
    <property type="entry name" value="Actin-like ATPase domain"/>
    <property type="match status" value="2"/>
</dbReference>
<evidence type="ECO:0000256" key="4">
    <source>
        <dbReference type="ARBA" id="ARBA00022777"/>
    </source>
</evidence>
<evidence type="ECO:0000313" key="11">
    <source>
        <dbReference type="Proteomes" id="UP001589698"/>
    </source>
</evidence>
<keyword evidence="4" id="KW-0418">Kinase</keyword>
<dbReference type="Pfam" id="PF02782">
    <property type="entry name" value="FGGY_C"/>
    <property type="match status" value="1"/>
</dbReference>
<dbReference type="InterPro" id="IPR018484">
    <property type="entry name" value="FGGY_N"/>
</dbReference>
<evidence type="ECO:0000256" key="5">
    <source>
        <dbReference type="ARBA" id="ARBA00022840"/>
    </source>
</evidence>
<dbReference type="CDD" id="cd07771">
    <property type="entry name" value="ASKHA_NBD_FGGY_RhaB-like"/>
    <property type="match status" value="1"/>
</dbReference>
<dbReference type="Gene3D" id="3.30.420.40">
    <property type="match status" value="2"/>
</dbReference>
<dbReference type="InterPro" id="IPR043129">
    <property type="entry name" value="ATPase_NBD"/>
</dbReference>
<evidence type="ECO:0000259" key="8">
    <source>
        <dbReference type="Pfam" id="PF00370"/>
    </source>
</evidence>
<keyword evidence="3" id="KW-0547">Nucleotide-binding</keyword>
<dbReference type="GO" id="GO:0016740">
    <property type="term" value="F:transferase activity"/>
    <property type="evidence" value="ECO:0007669"/>
    <property type="project" value="UniProtKB-KW"/>
</dbReference>
<sequence>MTATLRVAAVDLGATSGRVMAARVGPGQLELTEAHRFPNGGVPVGGSLFWDVLGIHREVLTGIAEVARTGDLHGIGIDSWAVDYGLLDRDGELLGNPYSHRDPRTRGVPELVARTVGVREQYAVNGLQQLPFTTVFQLVAARGTAALESAHTLLLLPDLLAYWLTGEVGAERTNASTTGLLDVTTGEWAGDLATRLGLPWSILPALRDAGSVVGPVRAQVAADLGIGDVPVVAVGSHDTASAVVAVPASEPGFGYISSGTWSLVGLELDAPVLSEEARAADFTNEGGVDGTIRFLKNVMGLWVLSECVRAWKDRGTPATDLASLLAGASTAAPLRTVVDINHPSLLGPGSATDPMPERVVGLARAAGEPVPQTPGEIARCVLDSLALAYRRHLRTAARLAGQDLEVVHVVGGGSHNHLLCQLTADALGVPVLAGPAEAAALGNALVQARALGADLPDLAAVRALVRETHDVRRHDPRAGLDWDAADRRVPTP</sequence>
<protein>
    <submittedName>
        <fullName evidence="10">Rhamnulokinase family protein</fullName>
        <ecNumber evidence="10">2.7.1.-</ecNumber>
    </submittedName>
</protein>
<reference evidence="10 11" key="1">
    <citation type="submission" date="2024-09" db="EMBL/GenBank/DDBJ databases">
        <authorList>
            <person name="Sun Q."/>
            <person name="Mori K."/>
        </authorList>
    </citation>
    <scope>NUCLEOTIDE SEQUENCE [LARGE SCALE GENOMIC DNA]</scope>
    <source>
        <strain evidence="10 11">CCM 8654</strain>
    </source>
</reference>
<name>A0ABV6E2L4_9ACTN</name>
<dbReference type="PANTHER" id="PTHR10196:SF93">
    <property type="entry name" value="L-RHAMNULOKINASE"/>
    <property type="match status" value="1"/>
</dbReference>
<dbReference type="EMBL" id="JBHLXH010000001">
    <property type="protein sequence ID" value="MFC0223234.1"/>
    <property type="molecule type" value="Genomic_DNA"/>
</dbReference>
<evidence type="ECO:0000313" key="10">
    <source>
        <dbReference type="EMBL" id="MFC0223234.1"/>
    </source>
</evidence>
<evidence type="ECO:0000256" key="2">
    <source>
        <dbReference type="ARBA" id="ARBA00022679"/>
    </source>
</evidence>
<proteinExistence type="inferred from homology"/>
<comment type="similarity">
    <text evidence="1">Belongs to the FGGY kinase family.</text>
</comment>
<feature type="domain" description="Carbohydrate kinase FGGY N-terminal" evidence="8">
    <location>
        <begin position="46"/>
        <end position="244"/>
    </location>
</feature>